<evidence type="ECO:0000313" key="3">
    <source>
        <dbReference type="Proteomes" id="UP001553031"/>
    </source>
</evidence>
<reference evidence="2 3" key="1">
    <citation type="submission" date="2024-06" db="EMBL/GenBank/DDBJ databases">
        <title>The Natural Products Discovery Center: Release of the First 8490 Sequenced Strains for Exploring Actinobacteria Biosynthetic Diversity.</title>
        <authorList>
            <person name="Kalkreuter E."/>
            <person name="Kautsar S.A."/>
            <person name="Yang D."/>
            <person name="Bader C.D."/>
            <person name="Teijaro C.N."/>
            <person name="Fluegel L."/>
            <person name="Davis C.M."/>
            <person name="Simpson J.R."/>
            <person name="Lauterbach L."/>
            <person name="Steele A.D."/>
            <person name="Gui C."/>
            <person name="Meng S."/>
            <person name="Li G."/>
            <person name="Viehrig K."/>
            <person name="Ye F."/>
            <person name="Su P."/>
            <person name="Kiefer A.F."/>
            <person name="Nichols A."/>
            <person name="Cepeda A.J."/>
            <person name="Yan W."/>
            <person name="Fan B."/>
            <person name="Jiang Y."/>
            <person name="Adhikari A."/>
            <person name="Zheng C.-J."/>
            <person name="Schuster L."/>
            <person name="Cowan T.M."/>
            <person name="Smanski M.J."/>
            <person name="Chevrette M.G."/>
            <person name="De Carvalho L.P.S."/>
            <person name="Shen B."/>
        </authorList>
    </citation>
    <scope>NUCLEOTIDE SEQUENCE [LARGE SCALE GENOMIC DNA]</scope>
    <source>
        <strain evidence="2 3">NPDC079179</strain>
    </source>
</reference>
<comment type="caution">
    <text evidence="2">The sequence shown here is derived from an EMBL/GenBank/DDBJ whole genome shotgun (WGS) entry which is preliminary data.</text>
</comment>
<dbReference type="SUPFAM" id="SSF55718">
    <property type="entry name" value="SCP-like"/>
    <property type="match status" value="1"/>
</dbReference>
<feature type="domain" description="Mycothiol-dependent maleylpyruvate isomerase metal-binding" evidence="1">
    <location>
        <begin position="14"/>
        <end position="149"/>
    </location>
</feature>
<keyword evidence="3" id="KW-1185">Reference proteome</keyword>
<protein>
    <submittedName>
        <fullName evidence="2">Maleylpyruvate isomerase family mycothiol-dependent enzyme</fullName>
    </submittedName>
</protein>
<accession>A0ABV3KCP9</accession>
<sequence>MTNPLRVTSDLARLRRETESFLATVDSLSDAELAEPSLCEGWDRAHVVAHLASNGRALVRLVDWATTGEAQQPYDSRQAREQDIEAYAVLPREELVQAFVDSARFFAEQCERLEGELAVEVLDLHGKPIPAVSIPAVRITEIVLHHWDLDTSWSLAQAEPESVLDALEAAVKTMRAKNAPGMTLRTDEHDEWVVGDGGQLVTGDRVGLLLWLARGETAAVETEGALPELPSW</sequence>
<dbReference type="GO" id="GO:0016853">
    <property type="term" value="F:isomerase activity"/>
    <property type="evidence" value="ECO:0007669"/>
    <property type="project" value="UniProtKB-KW"/>
</dbReference>
<dbReference type="EMBL" id="JBFBLL010000004">
    <property type="protein sequence ID" value="MEV8158176.1"/>
    <property type="molecule type" value="Genomic_DNA"/>
</dbReference>
<evidence type="ECO:0000259" key="1">
    <source>
        <dbReference type="Pfam" id="PF11716"/>
    </source>
</evidence>
<gene>
    <name evidence="2" type="ORF">AB0O96_08220</name>
</gene>
<dbReference type="SUPFAM" id="SSF109854">
    <property type="entry name" value="DinB/YfiT-like putative metalloenzymes"/>
    <property type="match status" value="1"/>
</dbReference>
<name>A0ABV3KCP9_9MICC</name>
<dbReference type="InterPro" id="IPR034660">
    <property type="entry name" value="DinB/YfiT-like"/>
</dbReference>
<dbReference type="InterPro" id="IPR017517">
    <property type="entry name" value="Maleyloyr_isom"/>
</dbReference>
<organism evidence="2 3">
    <name type="scientific">Kocuria salsicia</name>
    <dbReference type="NCBI Taxonomy" id="664639"/>
    <lineage>
        <taxon>Bacteria</taxon>
        <taxon>Bacillati</taxon>
        <taxon>Actinomycetota</taxon>
        <taxon>Actinomycetes</taxon>
        <taxon>Micrococcales</taxon>
        <taxon>Micrococcaceae</taxon>
        <taxon>Kocuria</taxon>
    </lineage>
</organism>
<dbReference type="Gene3D" id="1.20.120.450">
    <property type="entry name" value="dinb family like domain"/>
    <property type="match status" value="1"/>
</dbReference>
<dbReference type="InterPro" id="IPR024344">
    <property type="entry name" value="MDMPI_metal-binding"/>
</dbReference>
<dbReference type="Proteomes" id="UP001553031">
    <property type="component" value="Unassembled WGS sequence"/>
</dbReference>
<keyword evidence="2" id="KW-0413">Isomerase</keyword>
<dbReference type="NCBIfam" id="TIGR03083">
    <property type="entry name" value="maleylpyruvate isomerase family mycothiol-dependent enzyme"/>
    <property type="match status" value="1"/>
</dbReference>
<dbReference type="Pfam" id="PF11716">
    <property type="entry name" value="MDMPI_N"/>
    <property type="match status" value="1"/>
</dbReference>
<dbReference type="InterPro" id="IPR036527">
    <property type="entry name" value="SCP2_sterol-bd_dom_sf"/>
</dbReference>
<evidence type="ECO:0000313" key="2">
    <source>
        <dbReference type="EMBL" id="MEV8158176.1"/>
    </source>
</evidence>
<proteinExistence type="predicted"/>
<dbReference type="RefSeq" id="WP_144942014.1">
    <property type="nucleotide sequence ID" value="NZ_BAAARF010000003.1"/>
</dbReference>